<feature type="region of interest" description="Disordered" evidence="2">
    <location>
        <begin position="370"/>
        <end position="398"/>
    </location>
</feature>
<dbReference type="InterPro" id="IPR017853">
    <property type="entry name" value="GH"/>
</dbReference>
<dbReference type="EMBL" id="VIWU01000001">
    <property type="protein sequence ID" value="TWF81154.1"/>
    <property type="molecule type" value="Genomic_DNA"/>
</dbReference>
<dbReference type="SMART" id="SM00642">
    <property type="entry name" value="Aamy"/>
    <property type="match status" value="1"/>
</dbReference>
<keyword evidence="5" id="KW-1185">Reference proteome</keyword>
<dbReference type="InterPro" id="IPR006047">
    <property type="entry name" value="GH13_cat_dom"/>
</dbReference>
<dbReference type="Pfam" id="PF00128">
    <property type="entry name" value="Alpha-amylase"/>
    <property type="match status" value="1"/>
</dbReference>
<sequence>MSRPWWQDAVVYQVYPRSFADTDGDGIGDLPGIVQRLPHLRALGVDALWVSPFFRSPMVDFGYDISDHTAVDPIFGTDGDADALIAAAHAHGLRILVDIVLPHTSDQHPWFRDAASSRTAPMRDFYVWRDGPTPGRPHGGPPNNWAAGFPAGTSAWTWHPGTAQWYLHSHLPQEPDLDWSNPAVRAAQLDVLHFWLDRGVDGVRLDSINRLGKDPACRDNVDGERLRQQDWPTLHEYLREVRTLVDSYPGVAAVGEVWEFDQRRILPYLAPDELHLAHNFVFARSRFEAAGIRRTVEEFADLAGPDTWPAWFFNNHDEPRVVSRWSTPGDDEETCAARARLAAVLLLSLRGTPFLYQGEELGLPDTELPPGIGGDGNGRDPQRTPMPWAPPSTAGPGAGFTTGEPWLPVGAAAERLNVASELRDPNSMLALYRTLLTLRRERPSLHAGSQAFLDAPQDVLAYLRAEGRERSLVILNFAATTRRLDVAPLLGDGSSATPLLLASTSDAAGRGRPCPTIALGAFSGVVLDPGPAPPIAKS</sequence>
<dbReference type="Gene3D" id="3.20.20.80">
    <property type="entry name" value="Glycosidases"/>
    <property type="match status" value="2"/>
</dbReference>
<dbReference type="InterPro" id="IPR045857">
    <property type="entry name" value="O16G_dom_2"/>
</dbReference>
<reference evidence="4 5" key="1">
    <citation type="submission" date="2019-06" db="EMBL/GenBank/DDBJ databases">
        <title>Sequencing the genomes of 1000 actinobacteria strains.</title>
        <authorList>
            <person name="Klenk H.-P."/>
        </authorList>
    </citation>
    <scope>NUCLEOTIDE SEQUENCE [LARGE SCALE GENOMIC DNA]</scope>
    <source>
        <strain evidence="4 5">DSM 45671</strain>
    </source>
</reference>
<evidence type="ECO:0000259" key="3">
    <source>
        <dbReference type="SMART" id="SM00642"/>
    </source>
</evidence>
<comment type="caution">
    <text evidence="4">The sequence shown here is derived from an EMBL/GenBank/DDBJ whole genome shotgun (WGS) entry which is preliminary data.</text>
</comment>
<dbReference type="GO" id="GO:0009313">
    <property type="term" value="P:oligosaccharide catabolic process"/>
    <property type="evidence" value="ECO:0007669"/>
    <property type="project" value="TreeGrafter"/>
</dbReference>
<dbReference type="AlphaFoldDB" id="A0A561T211"/>
<protein>
    <submittedName>
        <fullName evidence="4">Alpha-glucosidase</fullName>
    </submittedName>
</protein>
<comment type="similarity">
    <text evidence="1">Belongs to the glycosyl hydrolase 13 family.</text>
</comment>
<dbReference type="GO" id="GO:0004556">
    <property type="term" value="F:alpha-amylase activity"/>
    <property type="evidence" value="ECO:0007669"/>
    <property type="project" value="TreeGrafter"/>
</dbReference>
<feature type="domain" description="Glycosyl hydrolase family 13 catalytic" evidence="3">
    <location>
        <begin position="13"/>
        <end position="383"/>
    </location>
</feature>
<dbReference type="Proteomes" id="UP000321261">
    <property type="component" value="Unassembled WGS sequence"/>
</dbReference>
<evidence type="ECO:0000256" key="1">
    <source>
        <dbReference type="ARBA" id="ARBA00008061"/>
    </source>
</evidence>
<dbReference type="SUPFAM" id="SSF51445">
    <property type="entry name" value="(Trans)glycosidases"/>
    <property type="match status" value="1"/>
</dbReference>
<evidence type="ECO:0000313" key="4">
    <source>
        <dbReference type="EMBL" id="TWF81154.1"/>
    </source>
</evidence>
<dbReference type="PANTHER" id="PTHR10357">
    <property type="entry name" value="ALPHA-AMYLASE FAMILY MEMBER"/>
    <property type="match status" value="1"/>
</dbReference>
<dbReference type="PANTHER" id="PTHR10357:SF179">
    <property type="entry name" value="NEUTRAL AND BASIC AMINO ACID TRANSPORT PROTEIN RBAT"/>
    <property type="match status" value="1"/>
</dbReference>
<accession>A0A561T211</accession>
<name>A0A561T211_9PSEU</name>
<evidence type="ECO:0000313" key="5">
    <source>
        <dbReference type="Proteomes" id="UP000321261"/>
    </source>
</evidence>
<gene>
    <name evidence="4" type="ORF">FHX44_117097</name>
</gene>
<organism evidence="4 5">
    <name type="scientific">Pseudonocardia hierapolitana</name>
    <dbReference type="NCBI Taxonomy" id="1128676"/>
    <lineage>
        <taxon>Bacteria</taxon>
        <taxon>Bacillati</taxon>
        <taxon>Actinomycetota</taxon>
        <taxon>Actinomycetes</taxon>
        <taxon>Pseudonocardiales</taxon>
        <taxon>Pseudonocardiaceae</taxon>
        <taxon>Pseudonocardia</taxon>
    </lineage>
</organism>
<evidence type="ECO:0000256" key="2">
    <source>
        <dbReference type="SAM" id="MobiDB-lite"/>
    </source>
</evidence>
<dbReference type="RefSeq" id="WP_170309162.1">
    <property type="nucleotide sequence ID" value="NZ_VIWU01000001.1"/>
</dbReference>
<proteinExistence type="inferred from homology"/>
<dbReference type="Gene3D" id="3.90.400.10">
    <property type="entry name" value="Oligo-1,6-glucosidase, Domain 2"/>
    <property type="match status" value="1"/>
</dbReference>